<accession>H6NKE6</accession>
<evidence type="ECO:0000259" key="3">
    <source>
        <dbReference type="PROSITE" id="PS51186"/>
    </source>
</evidence>
<proteinExistence type="predicted"/>
<sequence length="192" mass="21058">MASVRPLSPEDAEAFLKLRLEALREHPAAFSADEADWRSKSVEEAALLLSGARGSFVLGAFDAEGELVGMAGFQPNDKPKLSHKGILWGMYVTARVRRQGAGRALVEALLNRARLLPGIRRVNLGVIRTDGGACRLYASAGFQVYGTEPRSLHYDGTFYDEDLMYFEWEDGKTGRRGGCHDIGEEMGLGRPV</sequence>
<dbReference type="PANTHER" id="PTHR43877:SF2">
    <property type="entry name" value="AMINOALKYLPHOSPHONATE N-ACETYLTRANSFERASE-RELATED"/>
    <property type="match status" value="1"/>
</dbReference>
<dbReference type="STRING" id="1116391.PM3016_5649"/>
<dbReference type="AlphaFoldDB" id="H6NKE6"/>
<dbReference type="Gene3D" id="3.40.630.30">
    <property type="match status" value="1"/>
</dbReference>
<dbReference type="RefSeq" id="WP_014371704.1">
    <property type="nucleotide sequence ID" value="NC_016935.1"/>
</dbReference>
<dbReference type="Proteomes" id="UP000007523">
    <property type="component" value="Chromosome"/>
</dbReference>
<protein>
    <submittedName>
        <fullName evidence="4">Acetyltransferase, gnat</fullName>
    </submittedName>
</protein>
<reference evidence="4 5" key="1">
    <citation type="journal article" date="2012" name="J. Bacteriol.">
        <title>Complete Genome Sequence of Paenibacillus mucilaginosus 3016, a Bacterium Functional as Microbial Fertilizer.</title>
        <authorList>
            <person name="Ma M."/>
            <person name="Wang Z."/>
            <person name="Li L."/>
            <person name="Jiang X."/>
            <person name="Guan D."/>
            <person name="Cao F."/>
            <person name="Chen H."/>
            <person name="Wang X."/>
            <person name="Shen D."/>
            <person name="Du B."/>
            <person name="Li J."/>
        </authorList>
    </citation>
    <scope>NUCLEOTIDE SEQUENCE [LARGE SCALE GENOMIC DNA]</scope>
    <source>
        <strain evidence="4 5">3016</strain>
    </source>
</reference>
<keyword evidence="2" id="KW-0012">Acyltransferase</keyword>
<dbReference type="PROSITE" id="PS51186">
    <property type="entry name" value="GNAT"/>
    <property type="match status" value="1"/>
</dbReference>
<dbReference type="CDD" id="cd04301">
    <property type="entry name" value="NAT_SF"/>
    <property type="match status" value="1"/>
</dbReference>
<dbReference type="InterPro" id="IPR016181">
    <property type="entry name" value="Acyl_CoA_acyltransferase"/>
</dbReference>
<dbReference type="InterPro" id="IPR050832">
    <property type="entry name" value="Bact_Acetyltransf"/>
</dbReference>
<feature type="domain" description="N-acetyltransferase" evidence="3">
    <location>
        <begin position="2"/>
        <end position="169"/>
    </location>
</feature>
<dbReference type="EMBL" id="CP003235">
    <property type="protein sequence ID" value="AFC32337.1"/>
    <property type="molecule type" value="Genomic_DNA"/>
</dbReference>
<evidence type="ECO:0000256" key="2">
    <source>
        <dbReference type="ARBA" id="ARBA00023315"/>
    </source>
</evidence>
<gene>
    <name evidence="4" type="ORF">PM3016_5649</name>
</gene>
<dbReference type="SUPFAM" id="SSF55729">
    <property type="entry name" value="Acyl-CoA N-acyltransferases (Nat)"/>
    <property type="match status" value="1"/>
</dbReference>
<evidence type="ECO:0000313" key="4">
    <source>
        <dbReference type="EMBL" id="AFC32337.1"/>
    </source>
</evidence>
<keyword evidence="5" id="KW-1185">Reference proteome</keyword>
<organism evidence="4 5">
    <name type="scientific">Paenibacillus mucilaginosus 3016</name>
    <dbReference type="NCBI Taxonomy" id="1116391"/>
    <lineage>
        <taxon>Bacteria</taxon>
        <taxon>Bacillati</taxon>
        <taxon>Bacillota</taxon>
        <taxon>Bacilli</taxon>
        <taxon>Bacillales</taxon>
        <taxon>Paenibacillaceae</taxon>
        <taxon>Paenibacillus</taxon>
    </lineage>
</organism>
<dbReference type="PANTHER" id="PTHR43877">
    <property type="entry name" value="AMINOALKYLPHOSPHONATE N-ACETYLTRANSFERASE-RELATED-RELATED"/>
    <property type="match status" value="1"/>
</dbReference>
<evidence type="ECO:0000313" key="5">
    <source>
        <dbReference type="Proteomes" id="UP000007523"/>
    </source>
</evidence>
<dbReference type="KEGG" id="pmq:PM3016_5649"/>
<dbReference type="HOGENOM" id="CLU_013985_19_4_9"/>
<dbReference type="InterPro" id="IPR000182">
    <property type="entry name" value="GNAT_dom"/>
</dbReference>
<dbReference type="Pfam" id="PF00583">
    <property type="entry name" value="Acetyltransf_1"/>
    <property type="match status" value="1"/>
</dbReference>
<keyword evidence="1 4" id="KW-0808">Transferase</keyword>
<dbReference type="GO" id="GO:0016747">
    <property type="term" value="F:acyltransferase activity, transferring groups other than amino-acyl groups"/>
    <property type="evidence" value="ECO:0007669"/>
    <property type="project" value="InterPro"/>
</dbReference>
<name>H6NKE6_9BACL</name>
<evidence type="ECO:0000256" key="1">
    <source>
        <dbReference type="ARBA" id="ARBA00022679"/>
    </source>
</evidence>